<evidence type="ECO:0000313" key="9">
    <source>
        <dbReference type="Proteomes" id="UP001144673"/>
    </source>
</evidence>
<dbReference type="PRINTS" id="PR00755">
    <property type="entry name" value="AFLATOXINBRP"/>
</dbReference>
<evidence type="ECO:0000256" key="5">
    <source>
        <dbReference type="ARBA" id="ARBA00023163"/>
    </source>
</evidence>
<keyword evidence="6" id="KW-0539">Nucleus</keyword>
<dbReference type="GeneID" id="80888076"/>
<dbReference type="GO" id="GO:0003677">
    <property type="term" value="F:DNA binding"/>
    <property type="evidence" value="ECO:0007669"/>
    <property type="project" value="UniProtKB-KW"/>
</dbReference>
<dbReference type="GO" id="GO:0000981">
    <property type="term" value="F:DNA-binding transcription factor activity, RNA polymerase II-specific"/>
    <property type="evidence" value="ECO:0007669"/>
    <property type="project" value="InterPro"/>
</dbReference>
<dbReference type="KEGG" id="amus:LMH87_000917"/>
<evidence type="ECO:0000256" key="1">
    <source>
        <dbReference type="ARBA" id="ARBA00022723"/>
    </source>
</evidence>
<dbReference type="CDD" id="cd00067">
    <property type="entry name" value="GAL4"/>
    <property type="match status" value="1"/>
</dbReference>
<dbReference type="GO" id="GO:0008270">
    <property type="term" value="F:zinc ion binding"/>
    <property type="evidence" value="ECO:0007669"/>
    <property type="project" value="InterPro"/>
</dbReference>
<dbReference type="PANTHER" id="PTHR36206:SF4">
    <property type="entry name" value="HYPOTHETICAL CONSERVED PROTEIN (EUROFUNG)-RELATED"/>
    <property type="match status" value="1"/>
</dbReference>
<accession>A0A9W8QFH3</accession>
<proteinExistence type="predicted"/>
<dbReference type="EMBL" id="JAJHUN010000007">
    <property type="protein sequence ID" value="KAJ4155682.1"/>
    <property type="molecule type" value="Genomic_DNA"/>
</dbReference>
<dbReference type="Gene3D" id="4.10.240.10">
    <property type="entry name" value="Zn(2)-C6 fungal-type DNA-binding domain"/>
    <property type="match status" value="1"/>
</dbReference>
<keyword evidence="5" id="KW-0804">Transcription</keyword>
<dbReference type="SMART" id="SM00066">
    <property type="entry name" value="GAL4"/>
    <property type="match status" value="1"/>
</dbReference>
<evidence type="ECO:0000256" key="6">
    <source>
        <dbReference type="ARBA" id="ARBA00023242"/>
    </source>
</evidence>
<dbReference type="PROSITE" id="PS00463">
    <property type="entry name" value="ZN2_CY6_FUNGAL_1"/>
    <property type="match status" value="1"/>
</dbReference>
<dbReference type="AlphaFoldDB" id="A0A9W8QFH3"/>
<reference evidence="8" key="1">
    <citation type="journal article" date="2023" name="Access Microbiol">
        <title>De-novo genome assembly for Akanthomyces muscarius, a biocontrol agent of insect agricultural pests.</title>
        <authorList>
            <person name="Erdos Z."/>
            <person name="Studholme D.J."/>
            <person name="Raymond B."/>
            <person name="Sharma M."/>
        </authorList>
    </citation>
    <scope>NUCLEOTIDE SEQUENCE</scope>
    <source>
        <strain evidence="8">Ve6</strain>
    </source>
</reference>
<comment type="caution">
    <text evidence="8">The sequence shown here is derived from an EMBL/GenBank/DDBJ whole genome shotgun (WGS) entry which is preliminary data.</text>
</comment>
<dbReference type="PANTHER" id="PTHR36206">
    <property type="entry name" value="ASPERCRYPTIN BIOSYNTHESIS CLUSTER-SPECIFIC TRANSCRIPTION REGULATOR ATNN-RELATED"/>
    <property type="match status" value="1"/>
</dbReference>
<protein>
    <recommendedName>
        <fullName evidence="7">Zn(2)-C6 fungal-type domain-containing protein</fullName>
    </recommendedName>
</protein>
<keyword evidence="1" id="KW-0479">Metal-binding</keyword>
<evidence type="ECO:0000256" key="2">
    <source>
        <dbReference type="ARBA" id="ARBA00022833"/>
    </source>
</evidence>
<dbReference type="InterPro" id="IPR052360">
    <property type="entry name" value="Transcr_Regulatory_Proteins"/>
</dbReference>
<sequence length="324" mass="37240">MTTRHQEADESRQKRWAPKVRTGCQTCRARRIKCDETQPRCKKCIRRGLSCQYTLRWRPVAEERPLQSKQAQAPLVQADPPSWLFMEAIRYYCSFVRPIRVAGAGTHDIQDPPFHTGDAMSARFICQIIGHQAVAVSKKRGKLVSFWAEPQFDSMRKNYSRYFVDFLAIVNQCIEGGKSRGPTIFFRQLVLHAILSNTLTPTDQLITGHLGYSDDDIRVVLDDEDSTRPFPVDLVVIVRHITEVRVQATSQTKSISALQHRTQHLFQEINAFDPVSWAEEVEFFSGDVTSAIDIAPLLGLEKMRRFWRSGNRGWEDCFDEPVPW</sequence>
<dbReference type="InterPro" id="IPR036864">
    <property type="entry name" value="Zn2-C6_fun-type_DNA-bd_sf"/>
</dbReference>
<dbReference type="Pfam" id="PF00172">
    <property type="entry name" value="Zn_clus"/>
    <property type="match status" value="1"/>
</dbReference>
<evidence type="ECO:0000256" key="3">
    <source>
        <dbReference type="ARBA" id="ARBA00023015"/>
    </source>
</evidence>
<dbReference type="PROSITE" id="PS50048">
    <property type="entry name" value="ZN2_CY6_FUNGAL_2"/>
    <property type="match status" value="1"/>
</dbReference>
<dbReference type="RefSeq" id="XP_056055806.1">
    <property type="nucleotide sequence ID" value="XM_056198906.1"/>
</dbReference>
<keyword evidence="4" id="KW-0238">DNA-binding</keyword>
<keyword evidence="9" id="KW-1185">Reference proteome</keyword>
<name>A0A9W8QFH3_AKAMU</name>
<evidence type="ECO:0000313" key="8">
    <source>
        <dbReference type="EMBL" id="KAJ4155682.1"/>
    </source>
</evidence>
<evidence type="ECO:0000256" key="4">
    <source>
        <dbReference type="ARBA" id="ARBA00023125"/>
    </source>
</evidence>
<gene>
    <name evidence="8" type="ORF">LMH87_000917</name>
</gene>
<keyword evidence="2" id="KW-0862">Zinc</keyword>
<dbReference type="Proteomes" id="UP001144673">
    <property type="component" value="Chromosome 6"/>
</dbReference>
<organism evidence="8 9">
    <name type="scientific">Akanthomyces muscarius</name>
    <name type="common">Entomopathogenic fungus</name>
    <name type="synonym">Lecanicillium muscarium</name>
    <dbReference type="NCBI Taxonomy" id="2231603"/>
    <lineage>
        <taxon>Eukaryota</taxon>
        <taxon>Fungi</taxon>
        <taxon>Dikarya</taxon>
        <taxon>Ascomycota</taxon>
        <taxon>Pezizomycotina</taxon>
        <taxon>Sordariomycetes</taxon>
        <taxon>Hypocreomycetidae</taxon>
        <taxon>Hypocreales</taxon>
        <taxon>Cordycipitaceae</taxon>
        <taxon>Akanthomyces</taxon>
    </lineage>
</organism>
<dbReference type="InterPro" id="IPR001138">
    <property type="entry name" value="Zn2Cys6_DnaBD"/>
</dbReference>
<keyword evidence="3" id="KW-0805">Transcription regulation</keyword>
<feature type="domain" description="Zn(2)-C6 fungal-type" evidence="7">
    <location>
        <begin position="23"/>
        <end position="53"/>
    </location>
</feature>
<evidence type="ECO:0000259" key="7">
    <source>
        <dbReference type="PROSITE" id="PS50048"/>
    </source>
</evidence>
<dbReference type="SUPFAM" id="SSF57701">
    <property type="entry name" value="Zn2/Cys6 DNA-binding domain"/>
    <property type="match status" value="1"/>
</dbReference>